<dbReference type="PROSITE" id="PS50893">
    <property type="entry name" value="ABC_TRANSPORTER_2"/>
    <property type="match status" value="1"/>
</dbReference>
<evidence type="ECO:0000256" key="2">
    <source>
        <dbReference type="ARBA" id="ARBA00022448"/>
    </source>
</evidence>
<dbReference type="InterPro" id="IPR027417">
    <property type="entry name" value="P-loop_NTPase"/>
</dbReference>
<comment type="subcellular location">
    <subcellularLocation>
        <location evidence="1">Cell membrane</location>
        <topology evidence="1">Multi-pass membrane protein</topology>
    </subcellularLocation>
</comment>
<dbReference type="InterPro" id="IPR036640">
    <property type="entry name" value="ABC1_TM_sf"/>
</dbReference>
<dbReference type="GO" id="GO:0005886">
    <property type="term" value="C:plasma membrane"/>
    <property type="evidence" value="ECO:0007669"/>
    <property type="project" value="UniProtKB-SubCell"/>
</dbReference>
<evidence type="ECO:0000256" key="3">
    <source>
        <dbReference type="ARBA" id="ARBA00022475"/>
    </source>
</evidence>
<keyword evidence="5" id="KW-0547">Nucleotide-binding</keyword>
<evidence type="ECO:0000256" key="9">
    <source>
        <dbReference type="SAM" id="Phobius"/>
    </source>
</evidence>
<dbReference type="PANTHER" id="PTHR24221:SF632">
    <property type="entry name" value="ATP-DEPENDENT LIPID A-CORE FLIPPASE"/>
    <property type="match status" value="1"/>
</dbReference>
<feature type="transmembrane region" description="Helical" evidence="9">
    <location>
        <begin position="254"/>
        <end position="283"/>
    </location>
</feature>
<evidence type="ECO:0000313" key="13">
    <source>
        <dbReference type="Proteomes" id="UP000008555"/>
    </source>
</evidence>
<keyword evidence="3" id="KW-1003">Cell membrane</keyword>
<dbReference type="InterPro" id="IPR017871">
    <property type="entry name" value="ABC_transporter-like_CS"/>
</dbReference>
<dbReference type="Pfam" id="PF00005">
    <property type="entry name" value="ABC_tran"/>
    <property type="match status" value="1"/>
</dbReference>
<evidence type="ECO:0000313" key="12">
    <source>
        <dbReference type="EMBL" id="ABS76599.1"/>
    </source>
</evidence>
<dbReference type="KEGG" id="cbd:CBUD_0898"/>
<evidence type="ECO:0000256" key="6">
    <source>
        <dbReference type="ARBA" id="ARBA00022840"/>
    </source>
</evidence>
<evidence type="ECO:0000256" key="8">
    <source>
        <dbReference type="ARBA" id="ARBA00023136"/>
    </source>
</evidence>
<organism evidence="12 13">
    <name type="scientific">Coxiella burnetii (strain Dugway 5J108-111)</name>
    <dbReference type="NCBI Taxonomy" id="434922"/>
    <lineage>
        <taxon>Bacteria</taxon>
        <taxon>Pseudomonadati</taxon>
        <taxon>Pseudomonadota</taxon>
        <taxon>Gammaproteobacteria</taxon>
        <taxon>Legionellales</taxon>
        <taxon>Coxiellaceae</taxon>
        <taxon>Coxiella</taxon>
    </lineage>
</organism>
<dbReference type="InterPro" id="IPR011527">
    <property type="entry name" value="ABC1_TM_dom"/>
</dbReference>
<dbReference type="GO" id="GO:0005524">
    <property type="term" value="F:ATP binding"/>
    <property type="evidence" value="ECO:0007669"/>
    <property type="project" value="UniProtKB-KW"/>
</dbReference>
<dbReference type="PROSITE" id="PS51257">
    <property type="entry name" value="PROKAR_LIPOPROTEIN"/>
    <property type="match status" value="1"/>
</dbReference>
<feature type="domain" description="ABC transmembrane type-1" evidence="11">
    <location>
        <begin position="22"/>
        <end position="322"/>
    </location>
</feature>
<evidence type="ECO:0000256" key="5">
    <source>
        <dbReference type="ARBA" id="ARBA00022741"/>
    </source>
</evidence>
<keyword evidence="2" id="KW-0813">Transport</keyword>
<protein>
    <submittedName>
        <fullName evidence="12">Phospholipid-lipopolysaccharide ABC transporter</fullName>
    </submittedName>
</protein>
<evidence type="ECO:0000256" key="7">
    <source>
        <dbReference type="ARBA" id="ARBA00022989"/>
    </source>
</evidence>
<sequence length="601" mass="67742">MFDYIKVILSFLNKNDIKKLSLLILLMVLAACIELAGVGAIFPYIKILGDQQVIQHNSILNYIFNFLHFKRDNSFLVFIGFVIFVMLSLKAIITCINNYYQSKFAQNLNIRMSGFCIRSYLFMPYQKAMEFNTSTLSKYILTDVVYTVNVITFMLSIVTDSIVVFSLACLILWVDFKIVLLSVVSLTALLLLTMKGTKTKIKNISNENEYYTRKLYNIASDAFQGLKDIKINNVEAYFIEKFVFWRRKNAENMVIYNVVANVPSVLMNLIGFGILLIILLYLLFSHGNLISILPIVGIIAISIQRMLPAIARISLALGNVRQYHANVLVVRKALDELGEYHNILLRKRRSQQDVEFKRELNLKDITYQYPKAKAETLKNISLTIPKNTSVGIVGASGAGKSTLVDVILGLLPVKSGSIFCDDIDITNSHMDLSHLVGYVPQHTHLLEGTLLDNIALGVSEKAIDHEAVRRGVNIAQLQNLINDLPEGLYTQIGEKGTKLSGGQRQRVGIARALYHNPDIIIMDEATNALDSITENEFNEALKSLMGKKTLIIIAHRHSSILFCDKLVVLHEGKIVSEGNHNELVKNSEIYRTLYGLERVRN</sequence>
<feature type="domain" description="ABC transporter" evidence="10">
    <location>
        <begin position="360"/>
        <end position="596"/>
    </location>
</feature>
<dbReference type="Gene3D" id="3.40.50.300">
    <property type="entry name" value="P-loop containing nucleotide triphosphate hydrolases"/>
    <property type="match status" value="1"/>
</dbReference>
<proteinExistence type="predicted"/>
<feature type="transmembrane region" description="Helical" evidence="9">
    <location>
        <begin position="289"/>
        <end position="307"/>
    </location>
</feature>
<dbReference type="InterPro" id="IPR039421">
    <property type="entry name" value="Type_1_exporter"/>
</dbReference>
<dbReference type="PANTHER" id="PTHR24221">
    <property type="entry name" value="ATP-BINDING CASSETTE SUB-FAMILY B"/>
    <property type="match status" value="1"/>
</dbReference>
<gene>
    <name evidence="12" type="ordered locus">CBUD_0898</name>
</gene>
<dbReference type="InterPro" id="IPR003593">
    <property type="entry name" value="AAA+_ATPase"/>
</dbReference>
<feature type="transmembrane region" description="Helical" evidence="9">
    <location>
        <begin position="20"/>
        <end position="45"/>
    </location>
</feature>
<keyword evidence="4 9" id="KW-0812">Transmembrane</keyword>
<dbReference type="EMBL" id="CP000733">
    <property type="protein sequence ID" value="ABS76599.1"/>
    <property type="molecule type" value="Genomic_DNA"/>
</dbReference>
<accession>A9KFI7</accession>
<dbReference type="InterPro" id="IPR003439">
    <property type="entry name" value="ABC_transporter-like_ATP-bd"/>
</dbReference>
<keyword evidence="7 9" id="KW-1133">Transmembrane helix</keyword>
<feature type="transmembrane region" description="Helical" evidence="9">
    <location>
        <begin position="139"/>
        <end position="158"/>
    </location>
</feature>
<dbReference type="PROSITE" id="PS00211">
    <property type="entry name" value="ABC_TRANSPORTER_1"/>
    <property type="match status" value="1"/>
</dbReference>
<dbReference type="GO" id="GO:0140359">
    <property type="term" value="F:ABC-type transporter activity"/>
    <property type="evidence" value="ECO:0007669"/>
    <property type="project" value="InterPro"/>
</dbReference>
<evidence type="ECO:0000259" key="11">
    <source>
        <dbReference type="PROSITE" id="PS50929"/>
    </source>
</evidence>
<evidence type="ECO:0000256" key="1">
    <source>
        <dbReference type="ARBA" id="ARBA00004651"/>
    </source>
</evidence>
<dbReference type="FunFam" id="1.20.1560.10:FF:000200">
    <property type="entry name" value="HlyB/MsbA family ABC transporter"/>
    <property type="match status" value="1"/>
</dbReference>
<dbReference type="FunFam" id="3.40.50.300:FF:000299">
    <property type="entry name" value="ABC transporter ATP-binding protein/permease"/>
    <property type="match status" value="1"/>
</dbReference>
<dbReference type="Gene3D" id="1.20.1560.10">
    <property type="entry name" value="ABC transporter type 1, transmembrane domain"/>
    <property type="match status" value="1"/>
</dbReference>
<dbReference type="RefSeq" id="WP_011996817.1">
    <property type="nucleotide sequence ID" value="NC_009727.1"/>
</dbReference>
<dbReference type="SUPFAM" id="SSF90123">
    <property type="entry name" value="ABC transporter transmembrane region"/>
    <property type="match status" value="1"/>
</dbReference>
<feature type="transmembrane region" description="Helical" evidence="9">
    <location>
        <begin position="75"/>
        <end position="100"/>
    </location>
</feature>
<evidence type="ECO:0000259" key="10">
    <source>
        <dbReference type="PROSITE" id="PS50893"/>
    </source>
</evidence>
<dbReference type="SMART" id="SM00382">
    <property type="entry name" value="AAA"/>
    <property type="match status" value="1"/>
</dbReference>
<name>A9KFI7_COXBN</name>
<evidence type="ECO:0000256" key="4">
    <source>
        <dbReference type="ARBA" id="ARBA00022692"/>
    </source>
</evidence>
<dbReference type="GO" id="GO:0034040">
    <property type="term" value="F:ATPase-coupled lipid transmembrane transporter activity"/>
    <property type="evidence" value="ECO:0007669"/>
    <property type="project" value="TreeGrafter"/>
</dbReference>
<keyword evidence="6" id="KW-0067">ATP-binding</keyword>
<keyword evidence="8 9" id="KW-0472">Membrane</keyword>
<dbReference type="SUPFAM" id="SSF52540">
    <property type="entry name" value="P-loop containing nucleoside triphosphate hydrolases"/>
    <property type="match status" value="1"/>
</dbReference>
<reference evidence="12 13" key="1">
    <citation type="journal article" date="2009" name="Infect. Immun.">
        <title>Comparative genomics reveal extensive transposon-mediated genomic plasticity and diversity among potential effector proteins within the genus Coxiella.</title>
        <authorList>
            <person name="Beare P.A."/>
            <person name="Unsworth N."/>
            <person name="Andoh M."/>
            <person name="Voth D.E."/>
            <person name="Omsland A."/>
            <person name="Gilk S.D."/>
            <person name="Williams K.P."/>
            <person name="Sobral B.W."/>
            <person name="Kupko J.J.III."/>
            <person name="Porcella S.F."/>
            <person name="Samuel J.E."/>
            <person name="Heinzen R.A."/>
        </authorList>
    </citation>
    <scope>NUCLEOTIDE SEQUENCE [LARGE SCALE GENOMIC DNA]</scope>
    <source>
        <strain evidence="12 13">Dugway 5J108-111</strain>
    </source>
</reference>
<dbReference type="HOGENOM" id="CLU_000604_84_3_6"/>
<dbReference type="PROSITE" id="PS50929">
    <property type="entry name" value="ABC_TM1F"/>
    <property type="match status" value="1"/>
</dbReference>
<dbReference type="Pfam" id="PF00664">
    <property type="entry name" value="ABC_membrane"/>
    <property type="match status" value="1"/>
</dbReference>
<dbReference type="Proteomes" id="UP000008555">
    <property type="component" value="Chromosome"/>
</dbReference>
<dbReference type="GO" id="GO:0016887">
    <property type="term" value="F:ATP hydrolysis activity"/>
    <property type="evidence" value="ECO:0007669"/>
    <property type="project" value="InterPro"/>
</dbReference>
<feature type="transmembrane region" description="Helical" evidence="9">
    <location>
        <begin position="164"/>
        <end position="192"/>
    </location>
</feature>
<dbReference type="AlphaFoldDB" id="A9KFI7"/>